<reference evidence="6" key="2">
    <citation type="submission" date="2018-01" db="EMBL/GenBank/DDBJ databases">
        <authorList>
            <person name="Clerissi C."/>
        </authorList>
    </citation>
    <scope>NUCLEOTIDE SEQUENCE</scope>
    <source>
        <strain evidence="6">Cupriavidus taiwanensis STM 8556</strain>
        <plasmid evidence="6">CBM2613_p</plasmid>
    </source>
</reference>
<proteinExistence type="inferred from homology"/>
<evidence type="ECO:0000313" key="8">
    <source>
        <dbReference type="Proteomes" id="UP000256952"/>
    </source>
</evidence>
<geneLocation type="plasmid" evidence="8">
    <name>cbm2613_p</name>
</geneLocation>
<dbReference type="GO" id="GO:0004803">
    <property type="term" value="F:transposase activity"/>
    <property type="evidence" value="ECO:0007669"/>
    <property type="project" value="InterPro"/>
</dbReference>
<gene>
    <name evidence="7" type="ORF">CBM2612_P0190</name>
    <name evidence="6" type="ORF">CBM2613_P10028</name>
</gene>
<evidence type="ECO:0000313" key="6">
    <source>
        <dbReference type="EMBL" id="SOZ74381.1"/>
    </source>
</evidence>
<keyword evidence="3" id="KW-0815">Transposition</keyword>
<comment type="similarity">
    <text evidence="2">Belongs to the transposase mutator family.</text>
</comment>
<accession>A0A375HC17</accession>
<dbReference type="Pfam" id="PF00872">
    <property type="entry name" value="Transposase_mut"/>
    <property type="match status" value="1"/>
</dbReference>
<dbReference type="EMBL" id="LT976981">
    <property type="protein sequence ID" value="SOZ74381.1"/>
    <property type="molecule type" value="Genomic_DNA"/>
</dbReference>
<comment type="function">
    <text evidence="1">Required for the transposition of the insertion element.</text>
</comment>
<evidence type="ECO:0000256" key="3">
    <source>
        <dbReference type="ARBA" id="ARBA00022578"/>
    </source>
</evidence>
<protein>
    <recommendedName>
        <fullName evidence="9">Transposase</fullName>
    </recommendedName>
</protein>
<evidence type="ECO:0000256" key="1">
    <source>
        <dbReference type="ARBA" id="ARBA00002190"/>
    </source>
</evidence>
<evidence type="ECO:0000256" key="5">
    <source>
        <dbReference type="ARBA" id="ARBA00023172"/>
    </source>
</evidence>
<dbReference type="Proteomes" id="UP000256952">
    <property type="component" value="Plasmid CBM2613_p"/>
</dbReference>
<geneLocation type="plasmid" evidence="6">
    <name>CBM2613_p</name>
</geneLocation>
<dbReference type="EMBL" id="LT984809">
    <property type="protein sequence ID" value="SPD48845.1"/>
    <property type="molecule type" value="Genomic_DNA"/>
</dbReference>
<dbReference type="AlphaFoldDB" id="A0A375HC17"/>
<sequence>MFFDARADARGQRGAQHAVYLALGVLPDGTHDILGLWIESIEGGKFRMKVFNDPKTRRSTQDSH</sequence>
<geneLocation type="plasmid" evidence="7">
    <name>I</name>
</geneLocation>
<evidence type="ECO:0000256" key="4">
    <source>
        <dbReference type="ARBA" id="ARBA00023125"/>
    </source>
</evidence>
<organism evidence="7">
    <name type="scientific">Cupriavidus taiwanensis</name>
    <dbReference type="NCBI Taxonomy" id="164546"/>
    <lineage>
        <taxon>Bacteria</taxon>
        <taxon>Pseudomonadati</taxon>
        <taxon>Pseudomonadota</taxon>
        <taxon>Betaproteobacteria</taxon>
        <taxon>Burkholderiales</taxon>
        <taxon>Burkholderiaceae</taxon>
        <taxon>Cupriavidus</taxon>
    </lineage>
</organism>
<dbReference type="InterPro" id="IPR001207">
    <property type="entry name" value="Transposase_mutator"/>
</dbReference>
<reference evidence="7 8" key="1">
    <citation type="submission" date="2018-01" db="EMBL/GenBank/DDBJ databases">
        <authorList>
            <person name="Gaut B.S."/>
            <person name="Morton B.R."/>
            <person name="Clegg M.T."/>
            <person name="Duvall M.R."/>
        </authorList>
    </citation>
    <scope>NUCLEOTIDE SEQUENCE</scope>
    <source>
        <strain evidence="7">Cupriavidus taiwanensis STM 8555</strain>
        <plasmid evidence="7">I</plasmid>
        <plasmid evidence="8">Plasmid cbm2613_p</plasmid>
    </source>
</reference>
<dbReference type="GO" id="GO:0006313">
    <property type="term" value="P:DNA transposition"/>
    <property type="evidence" value="ECO:0007669"/>
    <property type="project" value="InterPro"/>
</dbReference>
<dbReference type="GO" id="GO:0003677">
    <property type="term" value="F:DNA binding"/>
    <property type="evidence" value="ECO:0007669"/>
    <property type="project" value="UniProtKB-KW"/>
</dbReference>
<keyword evidence="5" id="KW-0233">DNA recombination</keyword>
<evidence type="ECO:0000256" key="2">
    <source>
        <dbReference type="ARBA" id="ARBA00010961"/>
    </source>
</evidence>
<keyword evidence="4" id="KW-0238">DNA-binding</keyword>
<evidence type="ECO:0000313" key="7">
    <source>
        <dbReference type="EMBL" id="SPD48845.1"/>
    </source>
</evidence>
<evidence type="ECO:0008006" key="9">
    <source>
        <dbReference type="Google" id="ProtNLM"/>
    </source>
</evidence>
<name>A0A375HC17_9BURK</name>
<keyword evidence="7" id="KW-0614">Plasmid</keyword>